<dbReference type="EMBL" id="CM042884">
    <property type="protein sequence ID" value="KAI4369223.1"/>
    <property type="molecule type" value="Genomic_DNA"/>
</dbReference>
<dbReference type="Proteomes" id="UP001057402">
    <property type="component" value="Chromosome 5"/>
</dbReference>
<evidence type="ECO:0000313" key="1">
    <source>
        <dbReference type="EMBL" id="KAI4369223.1"/>
    </source>
</evidence>
<gene>
    <name evidence="1" type="ORF">MLD38_017692</name>
</gene>
<sequence length="350" mass="38792">MANPAGHHQDASSSAAAVASTSSPSLNANGVGSASASDGPRLKHNPGISLDWTPEEQAILEDGLSKYVSLNSVVKYAKIAVQLNNKTVRDVAMRCRWMTKKESSKRRKEEHNSSKKSKDKKEKVADASAKSSQISAHPNVPPYAPAPLPVDNDDGIPCKAIGGPTGELLEQNAQAFNQISANLSAFKIQDNVTLFCQTRDNILKIMNDITDYPEIMKQMPPLPVKSEEKPPEPETVLHWMRFTFTSCCCEYKTVEDCTTSVQGLSNSYPGMENLTDCQSMKDTFSRILIDHCGLLKRYLRMVWSAAAFLPTIMVSQPSEIETTQNPTSKQGRPWRWKRYPQLIPKRHNNA</sequence>
<reference evidence="2" key="1">
    <citation type="journal article" date="2023" name="Front. Plant Sci.">
        <title>Chromosomal-level genome assembly of Melastoma candidum provides insights into trichome evolution.</title>
        <authorList>
            <person name="Zhong Y."/>
            <person name="Wu W."/>
            <person name="Sun C."/>
            <person name="Zou P."/>
            <person name="Liu Y."/>
            <person name="Dai S."/>
            <person name="Zhou R."/>
        </authorList>
    </citation>
    <scope>NUCLEOTIDE SEQUENCE [LARGE SCALE GENOMIC DNA]</scope>
</reference>
<accession>A0ACB9QRE0</accession>
<name>A0ACB9QRE0_9MYRT</name>
<evidence type="ECO:0000313" key="2">
    <source>
        <dbReference type="Proteomes" id="UP001057402"/>
    </source>
</evidence>
<organism evidence="1 2">
    <name type="scientific">Melastoma candidum</name>
    <dbReference type="NCBI Taxonomy" id="119954"/>
    <lineage>
        <taxon>Eukaryota</taxon>
        <taxon>Viridiplantae</taxon>
        <taxon>Streptophyta</taxon>
        <taxon>Embryophyta</taxon>
        <taxon>Tracheophyta</taxon>
        <taxon>Spermatophyta</taxon>
        <taxon>Magnoliopsida</taxon>
        <taxon>eudicotyledons</taxon>
        <taxon>Gunneridae</taxon>
        <taxon>Pentapetalae</taxon>
        <taxon>rosids</taxon>
        <taxon>malvids</taxon>
        <taxon>Myrtales</taxon>
        <taxon>Melastomataceae</taxon>
        <taxon>Melastomatoideae</taxon>
        <taxon>Melastomateae</taxon>
        <taxon>Melastoma</taxon>
    </lineage>
</organism>
<proteinExistence type="predicted"/>
<protein>
    <submittedName>
        <fullName evidence="1">Uncharacterized protein</fullName>
    </submittedName>
</protein>
<keyword evidence="2" id="KW-1185">Reference proteome</keyword>
<comment type="caution">
    <text evidence="1">The sequence shown here is derived from an EMBL/GenBank/DDBJ whole genome shotgun (WGS) entry which is preliminary data.</text>
</comment>